<sequence length="141" mass="15372">MATPKRRGDSGRRTGRVTCPVIDRTVQVAMAKLANSRGRVATGFPEYQRQRQSDQLFPPARGPAAHRGTSPPATQHHQITPPVSKSHLLPAARDPESRACKSQHIHLNLNLHTRMSCQCSSHLLAACLRTKFLASPLALGA</sequence>
<reference evidence="2 3" key="1">
    <citation type="submission" date="2017-11" db="EMBL/GenBank/DDBJ databases">
        <title>De novo assembly and phasing of dikaryotic genomes from two isolates of Puccinia coronata f. sp. avenae, the causal agent of oat crown rust.</title>
        <authorList>
            <person name="Miller M.E."/>
            <person name="Zhang Y."/>
            <person name="Omidvar V."/>
            <person name="Sperschneider J."/>
            <person name="Schwessinger B."/>
            <person name="Raley C."/>
            <person name="Palmer J.M."/>
            <person name="Garnica D."/>
            <person name="Upadhyaya N."/>
            <person name="Rathjen J."/>
            <person name="Taylor J.M."/>
            <person name="Park R.F."/>
            <person name="Dodds P.N."/>
            <person name="Hirsch C.D."/>
            <person name="Kianian S.F."/>
            <person name="Figueroa M."/>
        </authorList>
    </citation>
    <scope>NUCLEOTIDE SEQUENCE [LARGE SCALE GENOMIC DNA]</scope>
    <source>
        <strain evidence="2">12NC29</strain>
    </source>
</reference>
<organism evidence="2 3">
    <name type="scientific">Puccinia coronata f. sp. avenae</name>
    <dbReference type="NCBI Taxonomy" id="200324"/>
    <lineage>
        <taxon>Eukaryota</taxon>
        <taxon>Fungi</taxon>
        <taxon>Dikarya</taxon>
        <taxon>Basidiomycota</taxon>
        <taxon>Pucciniomycotina</taxon>
        <taxon>Pucciniomycetes</taxon>
        <taxon>Pucciniales</taxon>
        <taxon>Pucciniaceae</taxon>
        <taxon>Puccinia</taxon>
    </lineage>
</organism>
<accession>A0A2N5S7N5</accession>
<dbReference type="EMBL" id="PGCJ01001114">
    <property type="protein sequence ID" value="PLW09253.1"/>
    <property type="molecule type" value="Genomic_DNA"/>
</dbReference>
<proteinExistence type="predicted"/>
<gene>
    <name evidence="2" type="ORF">PCANC_20856</name>
</gene>
<dbReference type="Proteomes" id="UP000235388">
    <property type="component" value="Unassembled WGS sequence"/>
</dbReference>
<dbReference type="AlphaFoldDB" id="A0A2N5S7N5"/>
<name>A0A2N5S7N5_9BASI</name>
<evidence type="ECO:0000313" key="2">
    <source>
        <dbReference type="EMBL" id="PLW09253.1"/>
    </source>
</evidence>
<comment type="caution">
    <text evidence="2">The sequence shown here is derived from an EMBL/GenBank/DDBJ whole genome shotgun (WGS) entry which is preliminary data.</text>
</comment>
<keyword evidence="3" id="KW-1185">Reference proteome</keyword>
<feature type="compositionally biased region" description="Polar residues" evidence="1">
    <location>
        <begin position="71"/>
        <end position="83"/>
    </location>
</feature>
<feature type="region of interest" description="Disordered" evidence="1">
    <location>
        <begin position="47"/>
        <end position="96"/>
    </location>
</feature>
<evidence type="ECO:0000313" key="3">
    <source>
        <dbReference type="Proteomes" id="UP000235388"/>
    </source>
</evidence>
<protein>
    <submittedName>
        <fullName evidence="2">Uncharacterized protein</fullName>
    </submittedName>
</protein>
<evidence type="ECO:0000256" key="1">
    <source>
        <dbReference type="SAM" id="MobiDB-lite"/>
    </source>
</evidence>